<dbReference type="EC" id="4.2.2.-" evidence="4"/>
<keyword evidence="4" id="KW-0449">Lipoprotein</keyword>
<dbReference type="CDD" id="cd22268">
    <property type="entry name" value="DPBB_RlpA-like"/>
    <property type="match status" value="1"/>
</dbReference>
<dbReference type="Pfam" id="PF05036">
    <property type="entry name" value="SPOR"/>
    <property type="match status" value="1"/>
</dbReference>
<dbReference type="InterPro" id="IPR009009">
    <property type="entry name" value="RlpA-like_DPBB"/>
</dbReference>
<evidence type="ECO:0000313" key="10">
    <source>
        <dbReference type="Proteomes" id="UP000325302"/>
    </source>
</evidence>
<name>A0A5A9W7M2_9GAMM</name>
<dbReference type="InterPro" id="IPR012997">
    <property type="entry name" value="RplA"/>
</dbReference>
<comment type="subcellular location">
    <subcellularLocation>
        <location evidence="4">Cell membrane</location>
        <topology evidence="4">Lipid-anchor</topology>
    </subcellularLocation>
</comment>
<dbReference type="SUPFAM" id="SSF110997">
    <property type="entry name" value="Sporulation related repeat"/>
    <property type="match status" value="1"/>
</dbReference>
<sequence length="303" mass="32973">MRVLFIFLSVAFLLLSGCATQPPSVSDGGTKPPASSGGRYAMKHDRYPVNPPDVSKIPDAEPRFEPYSRGGNRSPYEVFGQTYYVLPTAVGYREKGMASWYGEKFHGHHTSNGEVYDMYTMTAAHKSLPLPTFARVTNLDNGRSVIVRVNDRGPFHEDRIIDLSYAAAHRLDILREGTGRVEVEALTPGRWTEAIAQSGAQAGAASANIPAQRVEPAAAPVVTRDNRYLQVGAFSVEATARQVQTRLVSLSEGLPVGVYQVNPSERPLYRVKIGPLQAGQSLEGLISRLAAAGFHSPHLVDMP</sequence>
<accession>A0A5A9W7M2</accession>
<dbReference type="HAMAP" id="MF_02071">
    <property type="entry name" value="RlpA"/>
    <property type="match status" value="1"/>
</dbReference>
<protein>
    <recommendedName>
        <fullName evidence="4">Endolytic peptidoglycan transglycosylase RlpA</fullName>
        <ecNumber evidence="4">4.2.2.-</ecNumber>
    </recommendedName>
</protein>
<keyword evidence="3 4" id="KW-0961">Cell wall biogenesis/degradation</keyword>
<dbReference type="GO" id="GO:0009279">
    <property type="term" value="C:cell outer membrane"/>
    <property type="evidence" value="ECO:0007669"/>
    <property type="project" value="TreeGrafter"/>
</dbReference>
<dbReference type="Gene3D" id="3.30.70.1070">
    <property type="entry name" value="Sporulation related repeat"/>
    <property type="match status" value="1"/>
</dbReference>
<evidence type="ECO:0000256" key="3">
    <source>
        <dbReference type="ARBA" id="ARBA00023316"/>
    </source>
</evidence>
<keyword evidence="2 4" id="KW-0456">Lyase</keyword>
<dbReference type="Proteomes" id="UP000325302">
    <property type="component" value="Unassembled WGS sequence"/>
</dbReference>
<dbReference type="GO" id="GO:0042834">
    <property type="term" value="F:peptidoglycan binding"/>
    <property type="evidence" value="ECO:0007669"/>
    <property type="project" value="InterPro"/>
</dbReference>
<dbReference type="PANTHER" id="PTHR34183">
    <property type="entry name" value="ENDOLYTIC PEPTIDOGLYCAN TRANSGLYCOSYLASE RLPA"/>
    <property type="match status" value="1"/>
</dbReference>
<evidence type="ECO:0000256" key="1">
    <source>
        <dbReference type="ARBA" id="ARBA00022729"/>
    </source>
</evidence>
<dbReference type="GO" id="GO:0071555">
    <property type="term" value="P:cell wall organization"/>
    <property type="evidence" value="ECO:0007669"/>
    <property type="project" value="UniProtKB-KW"/>
</dbReference>
<feature type="compositionally biased region" description="Basic and acidic residues" evidence="6">
    <location>
        <begin position="56"/>
        <end position="66"/>
    </location>
</feature>
<keyword evidence="4" id="KW-0564">Palmitate</keyword>
<feature type="chain" id="PRO_5023514878" description="Endolytic peptidoglycan transglycosylase RlpA" evidence="7">
    <location>
        <begin position="22"/>
        <end position="303"/>
    </location>
</feature>
<dbReference type="NCBIfam" id="TIGR00413">
    <property type="entry name" value="rlpA"/>
    <property type="match status" value="1"/>
</dbReference>
<feature type="domain" description="SPOR" evidence="8">
    <location>
        <begin position="221"/>
        <end position="302"/>
    </location>
</feature>
<evidence type="ECO:0000313" key="9">
    <source>
        <dbReference type="EMBL" id="KAA0876533.1"/>
    </source>
</evidence>
<comment type="function">
    <text evidence="4">Lytic transglycosylase with a strong preference for naked glycan strands that lack stem peptides.</text>
</comment>
<dbReference type="PROSITE" id="PS51724">
    <property type="entry name" value="SPOR"/>
    <property type="match status" value="1"/>
</dbReference>
<evidence type="ECO:0000259" key="8">
    <source>
        <dbReference type="PROSITE" id="PS51724"/>
    </source>
</evidence>
<dbReference type="AlphaFoldDB" id="A0A5A9W7M2"/>
<evidence type="ECO:0000256" key="2">
    <source>
        <dbReference type="ARBA" id="ARBA00023239"/>
    </source>
</evidence>
<evidence type="ECO:0000256" key="4">
    <source>
        <dbReference type="HAMAP-Rule" id="MF_02071"/>
    </source>
</evidence>
<proteinExistence type="inferred from homology"/>
<dbReference type="GO" id="GO:0000270">
    <property type="term" value="P:peptidoglycan metabolic process"/>
    <property type="evidence" value="ECO:0007669"/>
    <property type="project" value="UniProtKB-UniRule"/>
</dbReference>
<evidence type="ECO:0000256" key="7">
    <source>
        <dbReference type="SAM" id="SignalP"/>
    </source>
</evidence>
<keyword evidence="10" id="KW-1185">Reference proteome</keyword>
<dbReference type="EMBL" id="SMRS01000001">
    <property type="protein sequence ID" value="KAA0876533.1"/>
    <property type="molecule type" value="Genomic_DNA"/>
</dbReference>
<dbReference type="Pfam" id="PF03330">
    <property type="entry name" value="DPBB_1"/>
    <property type="match status" value="1"/>
</dbReference>
<dbReference type="InterPro" id="IPR036908">
    <property type="entry name" value="RlpA-like_sf"/>
</dbReference>
<dbReference type="InterPro" id="IPR007730">
    <property type="entry name" value="SPOR-like_dom"/>
</dbReference>
<gene>
    <name evidence="4" type="primary">rlpA</name>
    <name evidence="9" type="ORF">E1H14_02070</name>
</gene>
<evidence type="ECO:0000256" key="6">
    <source>
        <dbReference type="SAM" id="MobiDB-lite"/>
    </source>
</evidence>
<dbReference type="FunFam" id="2.40.40.10:FF:000003">
    <property type="entry name" value="Endolytic peptidoglycan transglycosylase RlpA"/>
    <property type="match status" value="1"/>
</dbReference>
<keyword evidence="1 7" id="KW-0732">Signal</keyword>
<dbReference type="RefSeq" id="WP_149389783.1">
    <property type="nucleotide sequence ID" value="NZ_SMRS01000001.1"/>
</dbReference>
<dbReference type="PROSITE" id="PS51257">
    <property type="entry name" value="PROKAR_LIPOPROTEIN"/>
    <property type="match status" value="1"/>
</dbReference>
<dbReference type="InterPro" id="IPR036680">
    <property type="entry name" value="SPOR-like_sf"/>
</dbReference>
<dbReference type="OrthoDB" id="9779128at2"/>
<organism evidence="9 10">
    <name type="scientific">Nitrincola tapanii</name>
    <dbReference type="NCBI Taxonomy" id="1708751"/>
    <lineage>
        <taxon>Bacteria</taxon>
        <taxon>Pseudomonadati</taxon>
        <taxon>Pseudomonadota</taxon>
        <taxon>Gammaproteobacteria</taxon>
        <taxon>Oceanospirillales</taxon>
        <taxon>Oceanospirillaceae</taxon>
        <taxon>Nitrincola</taxon>
    </lineage>
</organism>
<dbReference type="SUPFAM" id="SSF50685">
    <property type="entry name" value="Barwin-like endoglucanases"/>
    <property type="match status" value="1"/>
</dbReference>
<feature type="region of interest" description="Disordered" evidence="6">
    <location>
        <begin position="22"/>
        <end position="67"/>
    </location>
</feature>
<reference evidence="9 10" key="1">
    <citation type="submission" date="2019-03" db="EMBL/GenBank/DDBJ databases">
        <title>Nitrincola sp. nov. isolated from an Indian soda lake.</title>
        <authorList>
            <person name="Joshi A."/>
            <person name="Thite S.V."/>
            <person name="Joseph N."/>
            <person name="Dhotre D."/>
            <person name="Moorthy M."/>
            <person name="Shouche Y.S."/>
        </authorList>
    </citation>
    <scope>NUCLEOTIDE SEQUENCE [LARGE SCALE GENOMIC DNA]</scope>
    <source>
        <strain evidence="9 10">MEB193</strain>
    </source>
</reference>
<dbReference type="Gene3D" id="2.40.40.10">
    <property type="entry name" value="RlpA-like domain"/>
    <property type="match status" value="1"/>
</dbReference>
<feature type="signal peptide" evidence="7">
    <location>
        <begin position="1"/>
        <end position="21"/>
    </location>
</feature>
<keyword evidence="4" id="KW-0472">Membrane</keyword>
<comment type="caution">
    <text evidence="9">The sequence shown here is derived from an EMBL/GenBank/DDBJ whole genome shotgun (WGS) entry which is preliminary data.</text>
</comment>
<dbReference type="GO" id="GO:0005886">
    <property type="term" value="C:plasma membrane"/>
    <property type="evidence" value="ECO:0007669"/>
    <property type="project" value="UniProtKB-SubCell"/>
</dbReference>
<dbReference type="InterPro" id="IPR034718">
    <property type="entry name" value="RlpA"/>
</dbReference>
<dbReference type="GO" id="GO:0008932">
    <property type="term" value="F:lytic endotransglycosylase activity"/>
    <property type="evidence" value="ECO:0007669"/>
    <property type="project" value="UniProtKB-UniRule"/>
</dbReference>
<keyword evidence="4" id="KW-1003">Cell membrane</keyword>
<comment type="similarity">
    <text evidence="4 5">Belongs to the RlpA family.</text>
</comment>
<evidence type="ECO:0000256" key="5">
    <source>
        <dbReference type="RuleBase" id="RU003495"/>
    </source>
</evidence>
<dbReference type="PANTHER" id="PTHR34183:SF1">
    <property type="entry name" value="ENDOLYTIC PEPTIDOGLYCAN TRANSGLYCOSYLASE RLPA"/>
    <property type="match status" value="1"/>
</dbReference>